<dbReference type="EMBL" id="CP126980">
    <property type="protein sequence ID" value="WIM97888.1"/>
    <property type="molecule type" value="Genomic_DNA"/>
</dbReference>
<evidence type="ECO:0000313" key="3">
    <source>
        <dbReference type="Proteomes" id="UP001240150"/>
    </source>
</evidence>
<dbReference type="SUPFAM" id="SSF50923">
    <property type="entry name" value="Hemopexin-like domain"/>
    <property type="match status" value="1"/>
</dbReference>
<accession>A0ABY8WMX8</accession>
<dbReference type="SMART" id="SM00120">
    <property type="entry name" value="HX"/>
    <property type="match status" value="4"/>
</dbReference>
<dbReference type="InterPro" id="IPR036375">
    <property type="entry name" value="Hemopexin-like_dom_sf"/>
</dbReference>
<keyword evidence="3" id="KW-1185">Reference proteome</keyword>
<dbReference type="RefSeq" id="WP_284919282.1">
    <property type="nucleotide sequence ID" value="NZ_CP126980.1"/>
</dbReference>
<proteinExistence type="predicted"/>
<dbReference type="Gene3D" id="2.110.10.10">
    <property type="entry name" value="Hemopexin-like domain"/>
    <property type="match status" value="2"/>
</dbReference>
<dbReference type="InterPro" id="IPR018487">
    <property type="entry name" value="Hemopexin-like_repeat"/>
</dbReference>
<gene>
    <name evidence="2" type="ORF">ACTOB_001445</name>
</gene>
<sequence length="597" mass="66071">MTDQAFTVSLDPGTPQVRPLFAISPSLPESIEAQLKPVRIALDVAPSAFPARLGGFASPADSPYARRKGAFGCAVRGFGGTADRIWFFRGKRYLRYFEKPERRDETSDWLPIAGNWNLPPAFANRVDAVLTGGIPPFEGHVWLFSGDQYLRYDPNDDVVIIGAQPIEGNWGLPPEFCSDLDAAVHGVGPFLGIVWFFKGGRYVRYNLRDDVTEFGPADIGLKWNGWPDAFADGVDFAFYGTGPHENHLHFFRGDQFIRYDLDADRVVDGPVKATEGWPALGRFMPVPQLFLDERYKLFTFHGQLGNGGMVDNKKIEARSRTEVWIITRRQEQVDTKTSSNVLESNSQQVVDNFADQVRRDDAEQRSRDDYDYGTDASFHGEAEATGLTGGEVDADLHVRGQTHDVRSSFAKAVGRQIDRAKQESQERHTQQVRMEESDKSINQQTEIGFRQVVDNASSAESLNFVLFQLTQEYILVLSLVDAQLVFRNGDDRATVAAPIRDMRRLLDSVVEDPGVRADVARAVTAALTAVTDATTDTERSLLNAAGTAVDPKVRTTFQVTDTEGRPVRAIAVDGIVVGVDRPVVLTPNTAIAPIGVF</sequence>
<dbReference type="PROSITE" id="PS51642">
    <property type="entry name" value="HEMOPEXIN_2"/>
    <property type="match status" value="2"/>
</dbReference>
<name>A0ABY8WMX8_9ACTN</name>
<evidence type="ECO:0000313" key="2">
    <source>
        <dbReference type="EMBL" id="WIM97888.1"/>
    </source>
</evidence>
<feature type="compositionally biased region" description="Polar residues" evidence="1">
    <location>
        <begin position="335"/>
        <end position="350"/>
    </location>
</feature>
<protein>
    <submittedName>
        <fullName evidence="2">Hemopexin repeat-containing protein</fullName>
    </submittedName>
</protein>
<evidence type="ECO:0000256" key="1">
    <source>
        <dbReference type="SAM" id="MobiDB-lite"/>
    </source>
</evidence>
<organism evidence="2 3">
    <name type="scientific">Actinoplanes oblitus</name>
    <dbReference type="NCBI Taxonomy" id="3040509"/>
    <lineage>
        <taxon>Bacteria</taxon>
        <taxon>Bacillati</taxon>
        <taxon>Actinomycetota</taxon>
        <taxon>Actinomycetes</taxon>
        <taxon>Micromonosporales</taxon>
        <taxon>Micromonosporaceae</taxon>
        <taxon>Actinoplanes</taxon>
    </lineage>
</organism>
<reference evidence="2 3" key="1">
    <citation type="submission" date="2023-06" db="EMBL/GenBank/DDBJ databases">
        <authorList>
            <person name="Yushchuk O."/>
            <person name="Binda E."/>
            <person name="Ruckert-Reed C."/>
            <person name="Fedorenko V."/>
            <person name="Kalinowski J."/>
            <person name="Marinelli F."/>
        </authorList>
    </citation>
    <scope>NUCLEOTIDE SEQUENCE [LARGE SCALE GENOMIC DNA]</scope>
    <source>
        <strain evidence="2 3">NRRL 3884</strain>
    </source>
</reference>
<feature type="region of interest" description="Disordered" evidence="1">
    <location>
        <begin position="335"/>
        <end position="376"/>
    </location>
</feature>
<dbReference type="Proteomes" id="UP001240150">
    <property type="component" value="Chromosome"/>
</dbReference>
<feature type="compositionally biased region" description="Basic and acidic residues" evidence="1">
    <location>
        <begin position="356"/>
        <end position="370"/>
    </location>
</feature>